<evidence type="ECO:0000256" key="2">
    <source>
        <dbReference type="SAM" id="Phobius"/>
    </source>
</evidence>
<feature type="region of interest" description="Disordered" evidence="1">
    <location>
        <begin position="52"/>
        <end position="73"/>
    </location>
</feature>
<reference evidence="3 6" key="3">
    <citation type="submission" date="2018-07" db="EMBL/GenBank/DDBJ databases">
        <title>Genome sequence of extremly halophilic archaeon Halopelagius longus strain BC12-B1.</title>
        <authorList>
            <person name="Zhang X."/>
        </authorList>
    </citation>
    <scope>NUCLEOTIDE SEQUENCE [LARGE SCALE GENOMIC DNA]</scope>
    <source>
        <strain evidence="3 6">BC12-B1</strain>
    </source>
</reference>
<dbReference type="OrthoDB" id="286644at2157"/>
<dbReference type="Proteomes" id="UP000255421">
    <property type="component" value="Unassembled WGS sequence"/>
</dbReference>
<gene>
    <name evidence="3" type="ORF">DWB78_00080</name>
    <name evidence="4" type="ORF">SAMN05216278_1176</name>
</gene>
<evidence type="ECO:0000313" key="4">
    <source>
        <dbReference type="EMBL" id="SDQ25802.1"/>
    </source>
</evidence>
<keyword evidence="2" id="KW-0812">Transmembrane</keyword>
<proteinExistence type="predicted"/>
<reference evidence="4" key="1">
    <citation type="submission" date="2016-10" db="EMBL/GenBank/DDBJ databases">
        <authorList>
            <person name="de Groot N.N."/>
        </authorList>
    </citation>
    <scope>NUCLEOTIDE SEQUENCE [LARGE SCALE GENOMIC DNA]</scope>
    <source>
        <strain evidence="4">CGMCC 1.12397</strain>
    </source>
</reference>
<sequence>MVDWKKYWAAIGVGELIVIGALLFFFPEPTTSVIGIALIATAVVVWLAGWLRGGDDNDGDEYDDEYAETETTY</sequence>
<organism evidence="4 5">
    <name type="scientific">Halopelagius longus</name>
    <dbReference type="NCBI Taxonomy" id="1236180"/>
    <lineage>
        <taxon>Archaea</taxon>
        <taxon>Methanobacteriati</taxon>
        <taxon>Methanobacteriota</taxon>
        <taxon>Stenosarchaea group</taxon>
        <taxon>Halobacteria</taxon>
        <taxon>Halobacteriales</taxon>
        <taxon>Haloferacaceae</taxon>
    </lineage>
</organism>
<feature type="compositionally biased region" description="Acidic residues" evidence="1">
    <location>
        <begin position="56"/>
        <end position="73"/>
    </location>
</feature>
<reference evidence="5" key="2">
    <citation type="submission" date="2016-10" db="EMBL/GenBank/DDBJ databases">
        <authorList>
            <person name="Varghese N."/>
            <person name="Submissions S."/>
        </authorList>
    </citation>
    <scope>NUCLEOTIDE SEQUENCE [LARGE SCALE GENOMIC DNA]</scope>
    <source>
        <strain evidence="5">CGMCC 1.12397</strain>
    </source>
</reference>
<name>A0A1H0ZEH9_9EURY</name>
<protein>
    <submittedName>
        <fullName evidence="4">Uncharacterized protein</fullName>
    </submittedName>
</protein>
<evidence type="ECO:0000256" key="1">
    <source>
        <dbReference type="SAM" id="MobiDB-lite"/>
    </source>
</evidence>
<evidence type="ECO:0000313" key="5">
    <source>
        <dbReference type="Proteomes" id="UP000199289"/>
    </source>
</evidence>
<evidence type="ECO:0000313" key="3">
    <source>
        <dbReference type="EMBL" id="RDI70248.1"/>
    </source>
</evidence>
<keyword evidence="2" id="KW-0472">Membrane</keyword>
<dbReference type="EMBL" id="FNKQ01000001">
    <property type="protein sequence ID" value="SDQ25802.1"/>
    <property type="molecule type" value="Genomic_DNA"/>
</dbReference>
<keyword evidence="6" id="KW-1185">Reference proteome</keyword>
<accession>A0A1H0ZEH9</accession>
<dbReference type="Proteomes" id="UP000199289">
    <property type="component" value="Unassembled WGS sequence"/>
</dbReference>
<keyword evidence="2" id="KW-1133">Transmembrane helix</keyword>
<dbReference type="RefSeq" id="WP_092534231.1">
    <property type="nucleotide sequence ID" value="NZ_FNKQ01000001.1"/>
</dbReference>
<feature type="transmembrane region" description="Helical" evidence="2">
    <location>
        <begin position="32"/>
        <end position="51"/>
    </location>
</feature>
<dbReference type="AlphaFoldDB" id="A0A1H0ZEH9"/>
<dbReference type="EMBL" id="QQST01000001">
    <property type="protein sequence ID" value="RDI70248.1"/>
    <property type="molecule type" value="Genomic_DNA"/>
</dbReference>
<evidence type="ECO:0000313" key="6">
    <source>
        <dbReference type="Proteomes" id="UP000255421"/>
    </source>
</evidence>
<feature type="transmembrane region" description="Helical" evidence="2">
    <location>
        <begin position="7"/>
        <end position="26"/>
    </location>
</feature>